<evidence type="ECO:0000256" key="4">
    <source>
        <dbReference type="ARBA" id="ARBA00022679"/>
    </source>
</evidence>
<evidence type="ECO:0000256" key="3">
    <source>
        <dbReference type="ARBA" id="ARBA00022490"/>
    </source>
</evidence>
<dbReference type="Proteomes" id="UP000070080">
    <property type="component" value="Unassembled WGS sequence"/>
</dbReference>
<sequence>MLVLRTKNAMIKRINEKERNKVKKEFTFDLLGRELVIETGHLAPLANGACLVRYGDTVVLSTATSSKEPRPGVDFFPLSVDYEEKMYALGKFPGGFMKREGRPSENSILTSRAIDRPLRPLFPKDLRNDVHVNNLVMSVDQDCEPELAAMIGSSIAVAISDIPWDGPTATVALGLVDGKIVINPDAHQRDVSDMYVTLAGTEDKVCMIEAGANEVPDDVMLEAISEGHKVISEICRFIKSIVAEIGLPKYTYTSSAVPSELLEESRKLVMDELKSVVLTTDKVARDNAVEALTGKLREHFSDDESKQALAAEIMYSLEKEVVRSYLYNEQRVDDRDFYTIRSLSCGVDLLPRAHGSAWFQRGLTQVVTVCTLASLANSQAIDNLSTDTEKRYIHQYNFPGYSTGEAKPSRSPGRREIGHGALAERALLAVLPSKEEFPYAIRNVSEVMSSNGSTSQGSVCASTLALMAAGVPIKRPVAGISCGLITAKDNIDDYKVFMDIQGIEDFFGDMDFKVAGTTEGITAIQVDIKVKGLTLDIIRDAFAMTKRGRLKIINDIILPCLPTPREHLSAWAPKIYQAEVPVDKIGEVVGKSGKTINRIISLTNSTIDIDESGHVYVSCLDEELGKKAIKMIEGIVSEPEVGEIYEGTVTRLMSFGAFVEYLPGKEGMVHISKVALERIDNIESVLHVGDTVKVKIIEVDEQGRVNLSMRDCLPGASSLPQTRNERRSGNRSSYGERNNYRNRDGESHNRGSRYNRDDRDNRDNAYAARRENHNSFGQFEAKPRRPKFDIDADTDNE</sequence>
<dbReference type="SUPFAM" id="SSF54211">
    <property type="entry name" value="Ribosomal protein S5 domain 2-like"/>
    <property type="match status" value="2"/>
</dbReference>
<comment type="function">
    <text evidence="9">Involved in mRNA degradation. Catalyzes the phosphorolysis of single-stranded polyribonucleotides processively in the 3'- to 5'-direction.</text>
</comment>
<dbReference type="InterPro" id="IPR027408">
    <property type="entry name" value="PNPase/RNase_PH_dom_sf"/>
</dbReference>
<reference evidence="13" key="1">
    <citation type="submission" date="2016-01" db="EMBL/GenBank/DDBJ databases">
        <authorList>
            <person name="Mitreva M."/>
            <person name="Pepin K.H."/>
            <person name="Mihindukulasuriya K.A."/>
            <person name="Fulton R."/>
            <person name="Fronick C."/>
            <person name="O'Laughlin M."/>
            <person name="Miner T."/>
            <person name="Herter B."/>
            <person name="Rosa B.A."/>
            <person name="Cordes M."/>
            <person name="Tomlinson C."/>
            <person name="Wollam A."/>
            <person name="Palsikar V.B."/>
            <person name="Mardis E.R."/>
            <person name="Wilson R.K."/>
        </authorList>
    </citation>
    <scope>NUCLEOTIDE SEQUENCE [LARGE SCALE GENOMIC DNA]</scope>
    <source>
        <strain evidence="13">KA00274</strain>
    </source>
</reference>
<dbReference type="Pfam" id="PF00575">
    <property type="entry name" value="S1"/>
    <property type="match status" value="1"/>
</dbReference>
<dbReference type="GO" id="GO:0006402">
    <property type="term" value="P:mRNA catabolic process"/>
    <property type="evidence" value="ECO:0007669"/>
    <property type="project" value="UniProtKB-UniRule"/>
</dbReference>
<evidence type="ECO:0000256" key="9">
    <source>
        <dbReference type="HAMAP-Rule" id="MF_01595"/>
    </source>
</evidence>
<dbReference type="InterPro" id="IPR012162">
    <property type="entry name" value="PNPase"/>
</dbReference>
<dbReference type="PANTHER" id="PTHR11252:SF0">
    <property type="entry name" value="POLYRIBONUCLEOTIDE NUCLEOTIDYLTRANSFERASE 1, MITOCHONDRIAL"/>
    <property type="match status" value="1"/>
</dbReference>
<dbReference type="InterPro" id="IPR003029">
    <property type="entry name" value="S1_domain"/>
</dbReference>
<dbReference type="CDD" id="cd04472">
    <property type="entry name" value="S1_PNPase"/>
    <property type="match status" value="1"/>
</dbReference>
<dbReference type="SUPFAM" id="SSF55666">
    <property type="entry name" value="Ribonuclease PH domain 2-like"/>
    <property type="match status" value="2"/>
</dbReference>
<dbReference type="PIRSF" id="PIRSF005499">
    <property type="entry name" value="PNPase"/>
    <property type="match status" value="1"/>
</dbReference>
<dbReference type="InterPro" id="IPR012340">
    <property type="entry name" value="NA-bd_OB-fold"/>
</dbReference>
<dbReference type="PROSITE" id="PS50084">
    <property type="entry name" value="KH_TYPE_1"/>
    <property type="match status" value="1"/>
</dbReference>
<dbReference type="InterPro" id="IPR036612">
    <property type="entry name" value="KH_dom_type_1_sf"/>
</dbReference>
<dbReference type="Gene3D" id="2.40.50.140">
    <property type="entry name" value="Nucleic acid-binding proteins"/>
    <property type="match status" value="1"/>
</dbReference>
<dbReference type="SUPFAM" id="SSF50249">
    <property type="entry name" value="Nucleic acid-binding proteins"/>
    <property type="match status" value="1"/>
</dbReference>
<dbReference type="GO" id="GO:0004654">
    <property type="term" value="F:polyribonucleotide nucleotidyltransferase activity"/>
    <property type="evidence" value="ECO:0007669"/>
    <property type="project" value="UniProtKB-UniRule"/>
</dbReference>
<dbReference type="Pfam" id="PF00013">
    <property type="entry name" value="KH_1"/>
    <property type="match status" value="1"/>
</dbReference>
<dbReference type="NCBIfam" id="NF008805">
    <property type="entry name" value="PRK11824.1"/>
    <property type="match status" value="1"/>
</dbReference>
<dbReference type="InterPro" id="IPR004088">
    <property type="entry name" value="KH_dom_type_1"/>
</dbReference>
<keyword evidence="13" id="KW-1185">Reference proteome</keyword>
<dbReference type="SMART" id="SM00316">
    <property type="entry name" value="S1"/>
    <property type="match status" value="1"/>
</dbReference>
<evidence type="ECO:0000256" key="5">
    <source>
        <dbReference type="ARBA" id="ARBA00022695"/>
    </source>
</evidence>
<dbReference type="FunFam" id="2.40.50.140:FF:000023">
    <property type="entry name" value="Polyribonucleotide nucleotidyltransferase"/>
    <property type="match status" value="1"/>
</dbReference>
<dbReference type="Pfam" id="PF03726">
    <property type="entry name" value="PNPase"/>
    <property type="match status" value="1"/>
</dbReference>
<comment type="subcellular location">
    <subcellularLocation>
        <location evidence="1 9">Cytoplasm</location>
    </subcellularLocation>
</comment>
<dbReference type="CDD" id="cd11363">
    <property type="entry name" value="RNase_PH_PNPase_1"/>
    <property type="match status" value="1"/>
</dbReference>
<evidence type="ECO:0000256" key="2">
    <source>
        <dbReference type="ARBA" id="ARBA00007404"/>
    </source>
</evidence>
<dbReference type="GO" id="GO:0003723">
    <property type="term" value="F:RNA binding"/>
    <property type="evidence" value="ECO:0007669"/>
    <property type="project" value="UniProtKB-UniRule"/>
</dbReference>
<dbReference type="EMBL" id="LSCV01000002">
    <property type="protein sequence ID" value="KXB42416.1"/>
    <property type="molecule type" value="Genomic_DNA"/>
</dbReference>
<dbReference type="Gene3D" id="3.30.1370.10">
    <property type="entry name" value="K Homology domain, type 1"/>
    <property type="match status" value="1"/>
</dbReference>
<dbReference type="SUPFAM" id="SSF54791">
    <property type="entry name" value="Eukaryotic type KH-domain (KH-domain type I)"/>
    <property type="match status" value="1"/>
</dbReference>
<gene>
    <name evidence="9" type="primary">pnp</name>
    <name evidence="12" type="ORF">HMPREF1872_00087</name>
</gene>
<keyword evidence="4 9" id="KW-0808">Transferase</keyword>
<evidence type="ECO:0000313" key="12">
    <source>
        <dbReference type="EMBL" id="KXB42416.1"/>
    </source>
</evidence>
<feature type="domain" description="S1 motif" evidence="11">
    <location>
        <begin position="642"/>
        <end position="710"/>
    </location>
</feature>
<evidence type="ECO:0000313" key="13">
    <source>
        <dbReference type="Proteomes" id="UP000070080"/>
    </source>
</evidence>
<comment type="similarity">
    <text evidence="2 9">Belongs to the polyribonucleotide nucleotidyltransferase family.</text>
</comment>
<dbReference type="Gene3D" id="3.30.230.70">
    <property type="entry name" value="GHMP Kinase, N-terminal domain"/>
    <property type="match status" value="2"/>
</dbReference>
<name>A0A133YGV6_9FIRM</name>
<dbReference type="STRING" id="1497955.HMPREF1872_00087"/>
<dbReference type="Pfam" id="PF03725">
    <property type="entry name" value="RNase_PH_C"/>
    <property type="match status" value="1"/>
</dbReference>
<protein>
    <recommendedName>
        <fullName evidence="9">Polyribonucleotide nucleotidyltransferase</fullName>
        <ecNumber evidence="9">2.7.7.8</ecNumber>
    </recommendedName>
    <alternativeName>
        <fullName evidence="9">Polynucleotide phosphorylase</fullName>
        <shortName evidence="9">PNPase</shortName>
    </alternativeName>
</protein>
<comment type="caution">
    <text evidence="12">The sequence shown here is derived from an EMBL/GenBank/DDBJ whole genome shotgun (WGS) entry which is preliminary data.</text>
</comment>
<evidence type="ECO:0000256" key="10">
    <source>
        <dbReference type="SAM" id="MobiDB-lite"/>
    </source>
</evidence>
<keyword evidence="5 9" id="KW-0548">Nucleotidyltransferase</keyword>
<comment type="catalytic activity">
    <reaction evidence="9">
        <text>RNA(n+1) + phosphate = RNA(n) + a ribonucleoside 5'-diphosphate</text>
        <dbReference type="Rhea" id="RHEA:22096"/>
        <dbReference type="Rhea" id="RHEA-COMP:14527"/>
        <dbReference type="Rhea" id="RHEA-COMP:17342"/>
        <dbReference type="ChEBI" id="CHEBI:43474"/>
        <dbReference type="ChEBI" id="CHEBI:57930"/>
        <dbReference type="ChEBI" id="CHEBI:140395"/>
        <dbReference type="EC" id="2.7.7.8"/>
    </reaction>
</comment>
<feature type="binding site" evidence="9">
    <location>
        <position position="511"/>
    </location>
    <ligand>
        <name>Mg(2+)</name>
        <dbReference type="ChEBI" id="CHEBI:18420"/>
    </ligand>
</feature>
<comment type="cofactor">
    <cofactor evidence="9">
        <name>Mg(2+)</name>
        <dbReference type="ChEBI" id="CHEBI:18420"/>
    </cofactor>
</comment>
<keyword evidence="8 9" id="KW-0694">RNA-binding</keyword>
<dbReference type="CDD" id="cd02393">
    <property type="entry name" value="KH-I_PNPase"/>
    <property type="match status" value="1"/>
</dbReference>
<dbReference type="InterPro" id="IPR015848">
    <property type="entry name" value="PNPase_PH_RNA-bd_bac/org-type"/>
</dbReference>
<dbReference type="InterPro" id="IPR015847">
    <property type="entry name" value="ExoRNase_PH_dom2"/>
</dbReference>
<proteinExistence type="inferred from homology"/>
<feature type="compositionally biased region" description="Basic and acidic residues" evidence="10">
    <location>
        <begin position="781"/>
        <end position="790"/>
    </location>
</feature>
<dbReference type="PROSITE" id="PS50126">
    <property type="entry name" value="S1"/>
    <property type="match status" value="1"/>
</dbReference>
<dbReference type="InterPro" id="IPR001247">
    <property type="entry name" value="ExoRNase_PH_dom1"/>
</dbReference>
<keyword evidence="3 9" id="KW-0963">Cytoplasm</keyword>
<feature type="compositionally biased region" description="Basic and acidic residues" evidence="10">
    <location>
        <begin position="738"/>
        <end position="773"/>
    </location>
</feature>
<accession>A0A133YGV6</accession>
<dbReference type="SUPFAM" id="SSF46915">
    <property type="entry name" value="Polynucleotide phosphorylase/guanosine pentaphosphate synthase (PNPase/GPSI), domain 3"/>
    <property type="match status" value="1"/>
</dbReference>
<dbReference type="HAMAP" id="MF_01595">
    <property type="entry name" value="PNPase"/>
    <property type="match status" value="1"/>
</dbReference>
<evidence type="ECO:0000256" key="7">
    <source>
        <dbReference type="ARBA" id="ARBA00022842"/>
    </source>
</evidence>
<evidence type="ECO:0000259" key="11">
    <source>
        <dbReference type="PROSITE" id="PS50126"/>
    </source>
</evidence>
<evidence type="ECO:0000256" key="8">
    <source>
        <dbReference type="ARBA" id="ARBA00022884"/>
    </source>
</evidence>
<dbReference type="InterPro" id="IPR004087">
    <property type="entry name" value="KH_dom"/>
</dbReference>
<dbReference type="Pfam" id="PF01138">
    <property type="entry name" value="RNase_PH"/>
    <property type="match status" value="2"/>
</dbReference>
<dbReference type="PANTHER" id="PTHR11252">
    <property type="entry name" value="POLYRIBONUCLEOTIDE NUCLEOTIDYLTRANSFERASE"/>
    <property type="match status" value="1"/>
</dbReference>
<dbReference type="InterPro" id="IPR036456">
    <property type="entry name" value="PNPase_PH_RNA-bd_sf"/>
</dbReference>
<dbReference type="GO" id="GO:0000175">
    <property type="term" value="F:3'-5'-RNA exonuclease activity"/>
    <property type="evidence" value="ECO:0007669"/>
    <property type="project" value="TreeGrafter"/>
</dbReference>
<dbReference type="CDD" id="cd11364">
    <property type="entry name" value="RNase_PH_PNPase_2"/>
    <property type="match status" value="1"/>
</dbReference>
<dbReference type="PATRIC" id="fig|1497955.3.peg.87"/>
<dbReference type="GO" id="GO:0006396">
    <property type="term" value="P:RNA processing"/>
    <property type="evidence" value="ECO:0007669"/>
    <property type="project" value="InterPro"/>
</dbReference>
<evidence type="ECO:0000256" key="1">
    <source>
        <dbReference type="ARBA" id="ARBA00004496"/>
    </source>
</evidence>
<evidence type="ECO:0000256" key="6">
    <source>
        <dbReference type="ARBA" id="ARBA00022723"/>
    </source>
</evidence>
<dbReference type="InterPro" id="IPR036345">
    <property type="entry name" value="ExoRNase_PH_dom2_sf"/>
</dbReference>
<keyword evidence="6 9" id="KW-0479">Metal-binding</keyword>
<dbReference type="NCBIfam" id="TIGR03591">
    <property type="entry name" value="polynuc_phos"/>
    <property type="match status" value="1"/>
</dbReference>
<organism evidence="12 13">
    <name type="scientific">Amygdalobacter nucleatus</name>
    <dbReference type="NCBI Taxonomy" id="3029274"/>
    <lineage>
        <taxon>Bacteria</taxon>
        <taxon>Bacillati</taxon>
        <taxon>Bacillota</taxon>
        <taxon>Clostridia</taxon>
        <taxon>Eubacteriales</taxon>
        <taxon>Oscillospiraceae</taxon>
        <taxon>Amygdalobacter</taxon>
    </lineage>
</organism>
<dbReference type="AlphaFoldDB" id="A0A133YGV6"/>
<dbReference type="FunFam" id="3.30.230.70:FF:000001">
    <property type="entry name" value="Polyribonucleotide nucleotidyltransferase"/>
    <property type="match status" value="1"/>
</dbReference>
<feature type="binding site" evidence="9">
    <location>
        <position position="505"/>
    </location>
    <ligand>
        <name>Mg(2+)</name>
        <dbReference type="ChEBI" id="CHEBI:18420"/>
    </ligand>
</feature>
<dbReference type="GO" id="GO:0005829">
    <property type="term" value="C:cytosol"/>
    <property type="evidence" value="ECO:0007669"/>
    <property type="project" value="TreeGrafter"/>
</dbReference>
<dbReference type="FunFam" id="3.30.1370.10:FF:000001">
    <property type="entry name" value="Polyribonucleotide nucleotidyltransferase"/>
    <property type="match status" value="1"/>
</dbReference>
<dbReference type="EC" id="2.7.7.8" evidence="9"/>
<dbReference type="SMART" id="SM00322">
    <property type="entry name" value="KH"/>
    <property type="match status" value="1"/>
</dbReference>
<dbReference type="GO" id="GO:0000287">
    <property type="term" value="F:magnesium ion binding"/>
    <property type="evidence" value="ECO:0007669"/>
    <property type="project" value="UniProtKB-UniRule"/>
</dbReference>
<dbReference type="InterPro" id="IPR020568">
    <property type="entry name" value="Ribosomal_Su5_D2-typ_SF"/>
</dbReference>
<keyword evidence="7 9" id="KW-0460">Magnesium</keyword>
<feature type="region of interest" description="Disordered" evidence="10">
    <location>
        <begin position="710"/>
        <end position="797"/>
    </location>
</feature>